<dbReference type="GO" id="GO:0009055">
    <property type="term" value="F:electron transfer activity"/>
    <property type="evidence" value="ECO:0007669"/>
    <property type="project" value="InterPro"/>
</dbReference>
<keyword evidence="3 7" id="KW-0479">Metal-binding</keyword>
<dbReference type="GO" id="GO:0004130">
    <property type="term" value="F:cytochrome-c peroxidase activity"/>
    <property type="evidence" value="ECO:0007669"/>
    <property type="project" value="TreeGrafter"/>
</dbReference>
<evidence type="ECO:0000256" key="4">
    <source>
        <dbReference type="ARBA" id="ARBA00022729"/>
    </source>
</evidence>
<evidence type="ECO:0000256" key="2">
    <source>
        <dbReference type="ARBA" id="ARBA00022617"/>
    </source>
</evidence>
<reference evidence="11 12" key="1">
    <citation type="submission" date="2018-07" db="EMBL/GenBank/DDBJ databases">
        <title>Dyella monticola sp. nov. and Dyella psychrodurans sp. nov. isolated from monsoon evergreen broad-leaved forest soil of Dinghu Mountain, China.</title>
        <authorList>
            <person name="Gao Z."/>
            <person name="Qiu L."/>
        </authorList>
    </citation>
    <scope>NUCLEOTIDE SEQUENCE [LARGE SCALE GENOMIC DNA]</scope>
    <source>
        <strain evidence="11 12">4MSK11</strain>
    </source>
</reference>
<dbReference type="SUPFAM" id="SSF46626">
    <property type="entry name" value="Cytochrome c"/>
    <property type="match status" value="2"/>
</dbReference>
<keyword evidence="2 7" id="KW-0349">Heme</keyword>
<evidence type="ECO:0000256" key="6">
    <source>
        <dbReference type="ARBA" id="ARBA00023004"/>
    </source>
</evidence>
<dbReference type="AlphaFoldDB" id="A0A370XB75"/>
<name>A0A370XB75_9GAMM</name>
<feature type="domain" description="Cytochrome c" evidence="10">
    <location>
        <begin position="284"/>
        <end position="461"/>
    </location>
</feature>
<evidence type="ECO:0000256" key="8">
    <source>
        <dbReference type="SAM" id="MobiDB-lite"/>
    </source>
</evidence>
<evidence type="ECO:0000256" key="7">
    <source>
        <dbReference type="PROSITE-ProRule" id="PRU00433"/>
    </source>
</evidence>
<keyword evidence="9" id="KW-0472">Membrane</keyword>
<keyword evidence="6 7" id="KW-0408">Iron</keyword>
<dbReference type="PANTHER" id="PTHR30600">
    <property type="entry name" value="CYTOCHROME C PEROXIDASE-RELATED"/>
    <property type="match status" value="1"/>
</dbReference>
<comment type="subcellular location">
    <subcellularLocation>
        <location evidence="1">Cell envelope</location>
    </subcellularLocation>
</comment>
<keyword evidence="12" id="KW-1185">Reference proteome</keyword>
<keyword evidence="4" id="KW-0732">Signal</keyword>
<dbReference type="Gene3D" id="1.10.760.10">
    <property type="entry name" value="Cytochrome c-like domain"/>
    <property type="match status" value="2"/>
</dbReference>
<accession>A0A370XB75</accession>
<dbReference type="InterPro" id="IPR036909">
    <property type="entry name" value="Cyt_c-like_dom_sf"/>
</dbReference>
<proteinExistence type="predicted"/>
<sequence length="506" mass="55694">MPLTSDSRISRTQVQRKPFHLFKALLGVACACSCLTSYAFLNQATQPQTDAADNSEINPHPVHLKLPQGNPLSAVAQLGKSLFFDPMLSVSGRQSCSSCHSPAYGYNPPNALTVQKGGKDLHQTGYRPPLSLAYLYRQPPFSIGPDAADNDVAPDLNAIASSVRGTSRATKQAGVAPAAPAMVAQGGLFWDGRADSLQRQAYLPLLNPVEMANSSIDEVAHKLANSRYRQSFTLLFGPGIVNDPEQLVSEAMFAIGRFQIEDPSFHPFTSKYDAWLQGQARLTPAELRGLRVFNDPKKGNCAGCHLSQPSRDGLPPLFTDTQYEALGVPRNTTLVLNRDSHYYDLGICGPFRKDLARQTQYCGMFLTPTLRNVDKRAVFFHNGVYHSLTQVLDFYNLRSVAPATIYPHDASGKLELYNDIPAAYQGNVDTTDAPFDRHVGDSPPLTARDIQDIISFLHTLDDNYLPKGAKTKHGDTRQRIGRMRRRPPLAFPYSRTAAVLVPLRDP</sequence>
<dbReference type="PROSITE" id="PS51007">
    <property type="entry name" value="CYTC"/>
    <property type="match status" value="2"/>
</dbReference>
<evidence type="ECO:0000313" key="11">
    <source>
        <dbReference type="EMBL" id="RDS85511.1"/>
    </source>
</evidence>
<dbReference type="EMBL" id="QRBF01000002">
    <property type="protein sequence ID" value="RDS85511.1"/>
    <property type="molecule type" value="Genomic_DNA"/>
</dbReference>
<feature type="domain" description="Cytochrome c" evidence="10">
    <location>
        <begin position="74"/>
        <end position="210"/>
    </location>
</feature>
<evidence type="ECO:0000256" key="3">
    <source>
        <dbReference type="ARBA" id="ARBA00022723"/>
    </source>
</evidence>
<dbReference type="Pfam" id="PF03150">
    <property type="entry name" value="CCP_MauG"/>
    <property type="match status" value="1"/>
</dbReference>
<dbReference type="InterPro" id="IPR009056">
    <property type="entry name" value="Cyt_c-like_dom"/>
</dbReference>
<keyword evidence="9" id="KW-0812">Transmembrane</keyword>
<evidence type="ECO:0000256" key="1">
    <source>
        <dbReference type="ARBA" id="ARBA00004196"/>
    </source>
</evidence>
<dbReference type="InterPro" id="IPR004852">
    <property type="entry name" value="Di-haem_cyt_c_peroxidsae"/>
</dbReference>
<feature type="transmembrane region" description="Helical" evidence="9">
    <location>
        <begin position="21"/>
        <end position="41"/>
    </location>
</feature>
<keyword evidence="9" id="KW-1133">Transmembrane helix</keyword>
<dbReference type="PANTHER" id="PTHR30600:SF10">
    <property type="entry name" value="BLL6722 PROTEIN"/>
    <property type="match status" value="1"/>
</dbReference>
<dbReference type="Proteomes" id="UP000255334">
    <property type="component" value="Unassembled WGS sequence"/>
</dbReference>
<evidence type="ECO:0000256" key="5">
    <source>
        <dbReference type="ARBA" id="ARBA00023002"/>
    </source>
</evidence>
<dbReference type="OrthoDB" id="9805202at2"/>
<dbReference type="GO" id="GO:0030313">
    <property type="term" value="C:cell envelope"/>
    <property type="evidence" value="ECO:0007669"/>
    <property type="project" value="UniProtKB-SubCell"/>
</dbReference>
<keyword evidence="11" id="KW-0575">Peroxidase</keyword>
<evidence type="ECO:0000313" key="12">
    <source>
        <dbReference type="Proteomes" id="UP000255334"/>
    </source>
</evidence>
<dbReference type="InterPro" id="IPR051395">
    <property type="entry name" value="Cytochrome_c_Peroxidase/MauG"/>
</dbReference>
<keyword evidence="5" id="KW-0560">Oxidoreductase</keyword>
<comment type="caution">
    <text evidence="11">The sequence shown here is derived from an EMBL/GenBank/DDBJ whole genome shotgun (WGS) entry which is preliminary data.</text>
</comment>
<feature type="region of interest" description="Disordered" evidence="8">
    <location>
        <begin position="468"/>
        <end position="487"/>
    </location>
</feature>
<evidence type="ECO:0000259" key="10">
    <source>
        <dbReference type="PROSITE" id="PS51007"/>
    </source>
</evidence>
<organism evidence="11 12">
    <name type="scientific">Dyella psychrodurans</name>
    <dbReference type="NCBI Taxonomy" id="1927960"/>
    <lineage>
        <taxon>Bacteria</taxon>
        <taxon>Pseudomonadati</taxon>
        <taxon>Pseudomonadota</taxon>
        <taxon>Gammaproteobacteria</taxon>
        <taxon>Lysobacterales</taxon>
        <taxon>Rhodanobacteraceae</taxon>
        <taxon>Dyella</taxon>
    </lineage>
</organism>
<gene>
    <name evidence="11" type="ORF">DWU99_08375</name>
</gene>
<evidence type="ECO:0000256" key="9">
    <source>
        <dbReference type="SAM" id="Phobius"/>
    </source>
</evidence>
<dbReference type="GO" id="GO:0020037">
    <property type="term" value="F:heme binding"/>
    <property type="evidence" value="ECO:0007669"/>
    <property type="project" value="InterPro"/>
</dbReference>
<protein>
    <submittedName>
        <fullName evidence="11">Cytochrome-c peroxidase</fullName>
    </submittedName>
</protein>
<dbReference type="GO" id="GO:0046872">
    <property type="term" value="F:metal ion binding"/>
    <property type="evidence" value="ECO:0007669"/>
    <property type="project" value="UniProtKB-KW"/>
</dbReference>